<keyword evidence="2" id="KW-1185">Reference proteome</keyword>
<organism evidence="1 2">
    <name type="scientific">Poecilia mexicana</name>
    <dbReference type="NCBI Taxonomy" id="48701"/>
    <lineage>
        <taxon>Eukaryota</taxon>
        <taxon>Metazoa</taxon>
        <taxon>Chordata</taxon>
        <taxon>Craniata</taxon>
        <taxon>Vertebrata</taxon>
        <taxon>Euteleostomi</taxon>
        <taxon>Actinopterygii</taxon>
        <taxon>Neopterygii</taxon>
        <taxon>Teleostei</taxon>
        <taxon>Neoteleostei</taxon>
        <taxon>Acanthomorphata</taxon>
        <taxon>Ovalentaria</taxon>
        <taxon>Atherinomorphae</taxon>
        <taxon>Cyprinodontiformes</taxon>
        <taxon>Poeciliidae</taxon>
        <taxon>Poeciliinae</taxon>
        <taxon>Poecilia</taxon>
    </lineage>
</organism>
<evidence type="ECO:0000313" key="2">
    <source>
        <dbReference type="Proteomes" id="UP000261480"/>
    </source>
</evidence>
<dbReference type="Ensembl" id="ENSPMET00000033530.1">
    <property type="protein sequence ID" value="ENSPMEP00000016772.1"/>
    <property type="gene ID" value="ENSPMEG00000000617.1"/>
</dbReference>
<accession>A0A3B3XP20</accession>
<evidence type="ECO:0000313" key="1">
    <source>
        <dbReference type="Ensembl" id="ENSPMEP00000016772.1"/>
    </source>
</evidence>
<protein>
    <submittedName>
        <fullName evidence="1">Uncharacterized protein</fullName>
    </submittedName>
</protein>
<sequence length="104" mass="11880">MNRLAGASRRARVEGGQLGGDEWTRHGSFVNKPIRGWLHSDNHSCIITLFGYLRCENMQPVREHTIPGSREQSEILTDVKLAAITRHGSVITVNKWYDRKSLFF</sequence>
<dbReference type="STRING" id="48701.ENSPMEP00000016772"/>
<dbReference type="AlphaFoldDB" id="A0A3B3XP20"/>
<reference evidence="1" key="2">
    <citation type="submission" date="2025-09" db="UniProtKB">
        <authorList>
            <consortium name="Ensembl"/>
        </authorList>
    </citation>
    <scope>IDENTIFICATION</scope>
</reference>
<dbReference type="Proteomes" id="UP000261480">
    <property type="component" value="Unplaced"/>
</dbReference>
<name>A0A3B3XP20_9TELE</name>
<proteinExistence type="predicted"/>
<reference evidence="1" key="1">
    <citation type="submission" date="2025-08" db="UniProtKB">
        <authorList>
            <consortium name="Ensembl"/>
        </authorList>
    </citation>
    <scope>IDENTIFICATION</scope>
</reference>